<comment type="similarity">
    <text evidence="2">Belongs to the P-Pant transferase superfamily. Gsp/Sfp/HetI/AcpT family.</text>
</comment>
<reference evidence="7 8" key="1">
    <citation type="submission" date="2019-12" db="EMBL/GenBank/DDBJ databases">
        <title>Sporaefaciens musculi gen. nov., sp. nov., a novel bacterium isolated from the caecum of an obese mouse.</title>
        <authorList>
            <person name="Rasmussen T.S."/>
            <person name="Streidl T."/>
            <person name="Hitch T.C.A."/>
            <person name="Wortmann E."/>
            <person name="Deptula P."/>
            <person name="Hansen M."/>
            <person name="Nielsen D.S."/>
            <person name="Clavel T."/>
            <person name="Vogensen F.K."/>
        </authorList>
    </citation>
    <scope>NUCLEOTIDE SEQUENCE [LARGE SCALE GENOMIC DNA]</scope>
    <source>
        <strain evidence="7 8">WCA-9-b2</strain>
    </source>
</reference>
<accession>A0A7X3MDI9</accession>
<keyword evidence="8" id="KW-1185">Reference proteome</keyword>
<dbReference type="PANTHER" id="PTHR12215">
    <property type="entry name" value="PHOSPHOPANTETHEINE TRANSFERASE"/>
    <property type="match status" value="1"/>
</dbReference>
<evidence type="ECO:0000256" key="2">
    <source>
        <dbReference type="ARBA" id="ARBA00010990"/>
    </source>
</evidence>
<dbReference type="GO" id="GO:0006633">
    <property type="term" value="P:fatty acid biosynthetic process"/>
    <property type="evidence" value="ECO:0007669"/>
    <property type="project" value="InterPro"/>
</dbReference>
<dbReference type="GO" id="GO:0005829">
    <property type="term" value="C:cytosol"/>
    <property type="evidence" value="ECO:0007669"/>
    <property type="project" value="TreeGrafter"/>
</dbReference>
<evidence type="ECO:0000259" key="6">
    <source>
        <dbReference type="Pfam" id="PF01648"/>
    </source>
</evidence>
<dbReference type="InterPro" id="IPR008278">
    <property type="entry name" value="4-PPantetheinyl_Trfase_dom"/>
</dbReference>
<gene>
    <name evidence="7" type="ORF">GN277_02755</name>
</gene>
<evidence type="ECO:0000256" key="1">
    <source>
        <dbReference type="ARBA" id="ARBA00001946"/>
    </source>
</evidence>
<dbReference type="GO" id="GO:0000287">
    <property type="term" value="F:magnesium ion binding"/>
    <property type="evidence" value="ECO:0007669"/>
    <property type="project" value="InterPro"/>
</dbReference>
<keyword evidence="3 7" id="KW-0808">Transferase</keyword>
<protein>
    <submittedName>
        <fullName evidence="7">4'-phosphopantetheinyl transferase superfamily protein</fullName>
    </submittedName>
</protein>
<evidence type="ECO:0000313" key="7">
    <source>
        <dbReference type="EMBL" id="MXP74378.1"/>
    </source>
</evidence>
<proteinExistence type="inferred from homology"/>
<name>A0A7X3MDI9_9FIRM</name>
<dbReference type="Pfam" id="PF01648">
    <property type="entry name" value="ACPS"/>
    <property type="match status" value="1"/>
</dbReference>
<keyword evidence="4" id="KW-0479">Metal-binding</keyword>
<evidence type="ECO:0000313" key="8">
    <source>
        <dbReference type="Proteomes" id="UP000460412"/>
    </source>
</evidence>
<dbReference type="SUPFAM" id="SSF56214">
    <property type="entry name" value="4'-phosphopantetheinyl transferase"/>
    <property type="match status" value="2"/>
</dbReference>
<dbReference type="RefSeq" id="WP_159749631.1">
    <property type="nucleotide sequence ID" value="NZ_CASSPE010000115.1"/>
</dbReference>
<dbReference type="Proteomes" id="UP000460412">
    <property type="component" value="Unassembled WGS sequence"/>
</dbReference>
<dbReference type="NCBIfam" id="TIGR00556">
    <property type="entry name" value="pantethn_trn"/>
    <property type="match status" value="1"/>
</dbReference>
<evidence type="ECO:0000256" key="3">
    <source>
        <dbReference type="ARBA" id="ARBA00022679"/>
    </source>
</evidence>
<dbReference type="GO" id="GO:0008897">
    <property type="term" value="F:holo-[acyl-carrier-protein] synthase activity"/>
    <property type="evidence" value="ECO:0007669"/>
    <property type="project" value="InterPro"/>
</dbReference>
<sequence length="207" mass="24453">MVKVWLADITPLLEESVYRQYYQELPDWRRKKADKYCFAKGKAESAGVWSLWRRVRAQYALGEDAVFNLSHSGGYALCAFSDQPGVKVGCDLEEIKEFRQPVAKRFFCQSEYEHIMRKEGEERVRMFYRYWVLKESFMKATRQGMAMDMRSFEIGWNEADTPVLLRKPKEYPEEYVYQEYGEKAVNARIAVCTTDHEIDGQLHVLRL</sequence>
<dbReference type="PANTHER" id="PTHR12215:SF10">
    <property type="entry name" value="L-AMINOADIPATE-SEMIALDEHYDE DEHYDROGENASE-PHOSPHOPANTETHEINYL TRANSFERASE"/>
    <property type="match status" value="1"/>
</dbReference>
<dbReference type="InterPro" id="IPR004568">
    <property type="entry name" value="Ppantetheine-prot_Trfase_dom"/>
</dbReference>
<dbReference type="Gene3D" id="3.90.470.20">
    <property type="entry name" value="4'-phosphopantetheinyl transferase domain"/>
    <property type="match status" value="1"/>
</dbReference>
<dbReference type="InterPro" id="IPR037143">
    <property type="entry name" value="4-PPantetheinyl_Trfase_dom_sf"/>
</dbReference>
<evidence type="ECO:0000256" key="4">
    <source>
        <dbReference type="ARBA" id="ARBA00022723"/>
    </source>
</evidence>
<dbReference type="InterPro" id="IPR050559">
    <property type="entry name" value="P-Pant_transferase_sf"/>
</dbReference>
<feature type="domain" description="4'-phosphopantetheinyl transferase" evidence="6">
    <location>
        <begin position="88"/>
        <end position="189"/>
    </location>
</feature>
<organism evidence="7 8">
    <name type="scientific">Sporofaciens musculi</name>
    <dbReference type="NCBI Taxonomy" id="2681861"/>
    <lineage>
        <taxon>Bacteria</taxon>
        <taxon>Bacillati</taxon>
        <taxon>Bacillota</taxon>
        <taxon>Clostridia</taxon>
        <taxon>Lachnospirales</taxon>
        <taxon>Lachnospiraceae</taxon>
        <taxon>Sporofaciens</taxon>
    </lineage>
</organism>
<evidence type="ECO:0000256" key="5">
    <source>
        <dbReference type="ARBA" id="ARBA00022842"/>
    </source>
</evidence>
<comment type="cofactor">
    <cofactor evidence="1">
        <name>Mg(2+)</name>
        <dbReference type="ChEBI" id="CHEBI:18420"/>
    </cofactor>
</comment>
<dbReference type="EMBL" id="WUQX01000001">
    <property type="protein sequence ID" value="MXP74378.1"/>
    <property type="molecule type" value="Genomic_DNA"/>
</dbReference>
<dbReference type="AlphaFoldDB" id="A0A7X3MDI9"/>
<keyword evidence="5" id="KW-0460">Magnesium</keyword>
<comment type="caution">
    <text evidence="7">The sequence shown here is derived from an EMBL/GenBank/DDBJ whole genome shotgun (WGS) entry which is preliminary data.</text>
</comment>
<dbReference type="GO" id="GO:0019878">
    <property type="term" value="P:lysine biosynthetic process via aminoadipic acid"/>
    <property type="evidence" value="ECO:0007669"/>
    <property type="project" value="TreeGrafter"/>
</dbReference>